<dbReference type="PANTHER" id="PTHR43272">
    <property type="entry name" value="LONG-CHAIN-FATTY-ACID--COA LIGASE"/>
    <property type="match status" value="1"/>
</dbReference>
<dbReference type="EC" id="6.2.1.3" evidence="3"/>
<keyword evidence="2" id="KW-0443">Lipid metabolism</keyword>
<accession>A0A915KN29</accession>
<dbReference type="Proteomes" id="UP000887565">
    <property type="component" value="Unplaced"/>
</dbReference>
<keyword evidence="1" id="KW-0436">Ligase</keyword>
<reference evidence="7" key="1">
    <citation type="submission" date="2022-11" db="UniProtKB">
        <authorList>
            <consortium name="WormBaseParasite"/>
        </authorList>
    </citation>
    <scope>IDENTIFICATION</scope>
</reference>
<organism evidence="6 7">
    <name type="scientific">Romanomermis culicivorax</name>
    <name type="common">Nematode worm</name>
    <dbReference type="NCBI Taxonomy" id="13658"/>
    <lineage>
        <taxon>Eukaryota</taxon>
        <taxon>Metazoa</taxon>
        <taxon>Ecdysozoa</taxon>
        <taxon>Nematoda</taxon>
        <taxon>Enoplea</taxon>
        <taxon>Dorylaimia</taxon>
        <taxon>Mermithida</taxon>
        <taxon>Mermithoidea</taxon>
        <taxon>Mermithidae</taxon>
        <taxon>Romanomermis</taxon>
    </lineage>
</organism>
<dbReference type="AlphaFoldDB" id="A0A915KN29"/>
<keyword evidence="2" id="KW-0276">Fatty acid metabolism</keyword>
<protein>
    <recommendedName>
        <fullName evidence="3">long-chain-fatty-acid--CoA ligase</fullName>
        <ecNumber evidence="3">6.2.1.3</ecNumber>
    </recommendedName>
</protein>
<dbReference type="InterPro" id="IPR000873">
    <property type="entry name" value="AMP-dep_synth/lig_dom"/>
</dbReference>
<dbReference type="WBParaSite" id="nRc.2.0.1.t39172-RA">
    <property type="protein sequence ID" value="nRc.2.0.1.t39172-RA"/>
    <property type="gene ID" value="nRc.2.0.1.g39172"/>
</dbReference>
<feature type="transmembrane region" description="Helical" evidence="4">
    <location>
        <begin position="6"/>
        <end position="32"/>
    </location>
</feature>
<feature type="transmembrane region" description="Helical" evidence="4">
    <location>
        <begin position="82"/>
        <end position="106"/>
    </location>
</feature>
<evidence type="ECO:0000256" key="3">
    <source>
        <dbReference type="ARBA" id="ARBA00026121"/>
    </source>
</evidence>
<evidence type="ECO:0000256" key="2">
    <source>
        <dbReference type="ARBA" id="ARBA00022832"/>
    </source>
</evidence>
<dbReference type="GO" id="GO:0004467">
    <property type="term" value="F:long-chain fatty acid-CoA ligase activity"/>
    <property type="evidence" value="ECO:0007669"/>
    <property type="project" value="UniProtKB-EC"/>
</dbReference>
<dbReference type="PANTHER" id="PTHR43272:SF107">
    <property type="entry name" value="LONG-CHAIN-FATTY-ACID--COA LIGASE 5"/>
    <property type="match status" value="1"/>
</dbReference>
<keyword evidence="4" id="KW-0812">Transmembrane</keyword>
<dbReference type="SUPFAM" id="SSF56801">
    <property type="entry name" value="Acetyl-CoA synthetase-like"/>
    <property type="match status" value="1"/>
</dbReference>
<dbReference type="GO" id="GO:0016020">
    <property type="term" value="C:membrane"/>
    <property type="evidence" value="ECO:0007669"/>
    <property type="project" value="TreeGrafter"/>
</dbReference>
<dbReference type="InterPro" id="IPR020845">
    <property type="entry name" value="AMP-binding_CS"/>
</dbReference>
<evidence type="ECO:0000313" key="7">
    <source>
        <dbReference type="WBParaSite" id="nRc.2.0.1.t39172-RA"/>
    </source>
</evidence>
<evidence type="ECO:0000259" key="5">
    <source>
        <dbReference type="Pfam" id="PF00501"/>
    </source>
</evidence>
<keyword evidence="4" id="KW-0472">Membrane</keyword>
<feature type="transmembrane region" description="Helical" evidence="4">
    <location>
        <begin position="180"/>
        <end position="201"/>
    </location>
</feature>
<feature type="domain" description="AMP-dependent synthetase/ligase" evidence="5">
    <location>
        <begin position="287"/>
        <end position="619"/>
    </location>
</feature>
<dbReference type="PROSITE" id="PS00455">
    <property type="entry name" value="AMP_BINDING"/>
    <property type="match status" value="1"/>
</dbReference>
<keyword evidence="4" id="KW-1133">Transmembrane helix</keyword>
<keyword evidence="6" id="KW-1185">Reference proteome</keyword>
<dbReference type="Gene3D" id="3.40.50.12780">
    <property type="entry name" value="N-terminal domain of ligase-like"/>
    <property type="match status" value="1"/>
</dbReference>
<proteinExistence type="predicted"/>
<evidence type="ECO:0000256" key="4">
    <source>
        <dbReference type="SAM" id="Phobius"/>
    </source>
</evidence>
<name>A0A915KN29_ROMCU</name>
<dbReference type="Pfam" id="PF00501">
    <property type="entry name" value="AMP-binding"/>
    <property type="match status" value="1"/>
</dbReference>
<evidence type="ECO:0000256" key="1">
    <source>
        <dbReference type="ARBA" id="ARBA00022598"/>
    </source>
</evidence>
<dbReference type="GO" id="GO:0005783">
    <property type="term" value="C:endoplasmic reticulum"/>
    <property type="evidence" value="ECO:0007669"/>
    <property type="project" value="TreeGrafter"/>
</dbReference>
<sequence length="712" mass="80224">MGWAQIILIFFAITGLSLNWAVCSDILMYVVVPACRSTANAAQMLIGHLLGDAFSPYLVGLVSDAVRGEATSVFAQFQGLKYALYIPSFVLVLGSAFFFVTSLFIIEDKKNAQSASKTHELLLYKLNTCTALKKAYLWKLLFNATRHFCKNVQYITIVNLTGFLEIYTETFFTMLPIFHILSSTSPCALIFIVSSAIFLLLRRRRHCRQIDHQVYTVPSDIDKNRQSKILDGPEKIHYSTFADHPNDFKLSIVDKDTGLEAKSLYDLCNIGRKLSGDGECLGLRNGDRYEWTCYGEVLARARNFGAGLINLGLKPGQQTFVGIYSRTRLEWDLSSLACSAYSMVVVPLYDTLGQDAVTFVVNQADMKSIICDDKPKIDKILDNISSMPNLKYIICMDDLNTNDFKSKSGQVIIKTFGEVERMGVDDKQHELLLPEKDDLYIICYTSGTTGNPKGIQITHGNLVGQIASLRCVIEKYGIVLNPKDAAVAYLPLAHMFEQAIHAACYSYGARIGYYGGDVASLLDDVRLLRPKFLPVVPRLLNRLYDNIRAKISAGNVLTRFLFNVAYFFKKRDLVKRNLIRKDTVWDHLIFRKIQNILGGNVSFVITGSAPVLPDVKTFAGPYLHEYDILITTKAQLYLPLPTERNGMQLTERNRTEGKFPLRSVIMKITVGRFPQNRSYHFRLSVDLQAERFKLLAICSVTLEKAVINEPYE</sequence>
<evidence type="ECO:0000313" key="6">
    <source>
        <dbReference type="Proteomes" id="UP000887565"/>
    </source>
</evidence>
<dbReference type="InterPro" id="IPR042099">
    <property type="entry name" value="ANL_N_sf"/>
</dbReference>